<keyword evidence="9" id="KW-0067">ATP-binding</keyword>
<keyword evidence="6" id="KW-0808">Transferase</keyword>
<dbReference type="PROSITE" id="PS50113">
    <property type="entry name" value="PAC"/>
    <property type="match status" value="1"/>
</dbReference>
<dbReference type="InterPro" id="IPR000014">
    <property type="entry name" value="PAS"/>
</dbReference>
<comment type="caution">
    <text evidence="17">The sequence shown here is derived from an EMBL/GenBank/DDBJ whole genome shotgun (WGS) entry which is preliminary data.</text>
</comment>
<evidence type="ECO:0000256" key="12">
    <source>
        <dbReference type="PROSITE-ProRule" id="PRU00169"/>
    </source>
</evidence>
<dbReference type="SUPFAM" id="SSF55785">
    <property type="entry name" value="PYP-like sensor domain (PAS domain)"/>
    <property type="match status" value="1"/>
</dbReference>
<protein>
    <recommendedName>
        <fullName evidence="3">histidine kinase</fullName>
        <ecNumber evidence="3">2.7.13.3</ecNumber>
    </recommendedName>
</protein>
<evidence type="ECO:0000256" key="8">
    <source>
        <dbReference type="ARBA" id="ARBA00022777"/>
    </source>
</evidence>
<dbReference type="EMBL" id="DSUJ01000007">
    <property type="protein sequence ID" value="HFI90242.1"/>
    <property type="molecule type" value="Genomic_DNA"/>
</dbReference>
<dbReference type="InterPro" id="IPR004358">
    <property type="entry name" value="Sig_transdc_His_kin-like_C"/>
</dbReference>
<dbReference type="InterPro" id="IPR003594">
    <property type="entry name" value="HATPase_dom"/>
</dbReference>
<dbReference type="SUPFAM" id="SSF55874">
    <property type="entry name" value="ATPase domain of HSP90 chaperone/DNA topoisomerase II/histidine kinase"/>
    <property type="match status" value="1"/>
</dbReference>
<gene>
    <name evidence="17" type="ORF">ENS31_01785</name>
</gene>
<feature type="domain" description="PAS" evidence="15">
    <location>
        <begin position="147"/>
        <end position="217"/>
    </location>
</feature>
<evidence type="ECO:0000256" key="5">
    <source>
        <dbReference type="ARBA" id="ARBA00022553"/>
    </source>
</evidence>
<dbReference type="PANTHER" id="PTHR43047:SF72">
    <property type="entry name" value="OSMOSENSING HISTIDINE PROTEIN KINASE SLN1"/>
    <property type="match status" value="1"/>
</dbReference>
<reference evidence="17" key="1">
    <citation type="journal article" date="2020" name="mSystems">
        <title>Genome- and Community-Level Interaction Insights into Carbon Utilization and Element Cycling Functions of Hydrothermarchaeota in Hydrothermal Sediment.</title>
        <authorList>
            <person name="Zhou Z."/>
            <person name="Liu Y."/>
            <person name="Xu W."/>
            <person name="Pan J."/>
            <person name="Luo Z.H."/>
            <person name="Li M."/>
        </authorList>
    </citation>
    <scope>NUCLEOTIDE SEQUENCE [LARGE SCALE GENOMIC DNA]</scope>
    <source>
        <strain evidence="17">SpSt-479</strain>
    </source>
</reference>
<dbReference type="FunFam" id="3.30.565.10:FF:000023">
    <property type="entry name" value="PAS domain-containing sensor histidine kinase"/>
    <property type="match status" value="1"/>
</dbReference>
<name>A0A7V3E6F7_9BACT</name>
<dbReference type="PROSITE" id="PS50112">
    <property type="entry name" value="PAS"/>
    <property type="match status" value="1"/>
</dbReference>
<evidence type="ECO:0000256" key="2">
    <source>
        <dbReference type="ARBA" id="ARBA00004236"/>
    </source>
</evidence>
<dbReference type="SMART" id="SM00388">
    <property type="entry name" value="HisKA"/>
    <property type="match status" value="1"/>
</dbReference>
<dbReference type="SMART" id="SM00448">
    <property type="entry name" value="REC"/>
    <property type="match status" value="1"/>
</dbReference>
<dbReference type="Pfam" id="PF00512">
    <property type="entry name" value="HisKA"/>
    <property type="match status" value="1"/>
</dbReference>
<dbReference type="GO" id="GO:0005886">
    <property type="term" value="C:plasma membrane"/>
    <property type="evidence" value="ECO:0007669"/>
    <property type="project" value="UniProtKB-SubCell"/>
</dbReference>
<dbReference type="Gene3D" id="3.30.450.20">
    <property type="entry name" value="PAS domain"/>
    <property type="match status" value="1"/>
</dbReference>
<keyword evidence="7" id="KW-0547">Nucleotide-binding</keyword>
<dbReference type="EC" id="2.7.13.3" evidence="3"/>
<evidence type="ECO:0000256" key="9">
    <source>
        <dbReference type="ARBA" id="ARBA00022840"/>
    </source>
</evidence>
<dbReference type="Gene3D" id="3.40.50.2300">
    <property type="match status" value="1"/>
</dbReference>
<evidence type="ECO:0000313" key="17">
    <source>
        <dbReference type="EMBL" id="HFI90242.1"/>
    </source>
</evidence>
<organism evidence="17">
    <name type="scientific">Ignavibacterium album</name>
    <dbReference type="NCBI Taxonomy" id="591197"/>
    <lineage>
        <taxon>Bacteria</taxon>
        <taxon>Pseudomonadati</taxon>
        <taxon>Ignavibacteriota</taxon>
        <taxon>Ignavibacteria</taxon>
        <taxon>Ignavibacteriales</taxon>
        <taxon>Ignavibacteriaceae</taxon>
        <taxon>Ignavibacterium</taxon>
    </lineage>
</organism>
<evidence type="ECO:0000256" key="10">
    <source>
        <dbReference type="ARBA" id="ARBA00023012"/>
    </source>
</evidence>
<evidence type="ECO:0000259" key="13">
    <source>
        <dbReference type="PROSITE" id="PS50109"/>
    </source>
</evidence>
<dbReference type="InterPro" id="IPR001789">
    <property type="entry name" value="Sig_transdc_resp-reg_receiver"/>
</dbReference>
<comment type="catalytic activity">
    <reaction evidence="1">
        <text>ATP + protein L-histidine = ADP + protein N-phospho-L-histidine.</text>
        <dbReference type="EC" id="2.7.13.3"/>
    </reaction>
</comment>
<keyword evidence="11" id="KW-0472">Membrane</keyword>
<feature type="domain" description="PAC" evidence="16">
    <location>
        <begin position="217"/>
        <end position="269"/>
    </location>
</feature>
<dbReference type="InterPro" id="IPR003661">
    <property type="entry name" value="HisK_dim/P_dom"/>
</dbReference>
<feature type="domain" description="Response regulatory" evidence="14">
    <location>
        <begin position="7"/>
        <end position="121"/>
    </location>
</feature>
<evidence type="ECO:0000256" key="4">
    <source>
        <dbReference type="ARBA" id="ARBA00022475"/>
    </source>
</evidence>
<feature type="domain" description="Histidine kinase" evidence="13">
    <location>
        <begin position="273"/>
        <end position="492"/>
    </location>
</feature>
<evidence type="ECO:0000259" key="15">
    <source>
        <dbReference type="PROSITE" id="PS50112"/>
    </source>
</evidence>
<dbReference type="InterPro" id="IPR013767">
    <property type="entry name" value="PAS_fold"/>
</dbReference>
<dbReference type="Pfam" id="PF02518">
    <property type="entry name" value="HATPase_c"/>
    <property type="match status" value="1"/>
</dbReference>
<dbReference type="CDD" id="cd00082">
    <property type="entry name" value="HisKA"/>
    <property type="match status" value="1"/>
</dbReference>
<dbReference type="GO" id="GO:0009927">
    <property type="term" value="F:histidine phosphotransfer kinase activity"/>
    <property type="evidence" value="ECO:0007669"/>
    <property type="project" value="TreeGrafter"/>
</dbReference>
<dbReference type="Pfam" id="PF00072">
    <property type="entry name" value="Response_reg"/>
    <property type="match status" value="1"/>
</dbReference>
<feature type="modified residue" description="4-aspartylphosphate" evidence="12">
    <location>
        <position position="56"/>
    </location>
</feature>
<evidence type="ECO:0000259" key="16">
    <source>
        <dbReference type="PROSITE" id="PS50113"/>
    </source>
</evidence>
<dbReference type="GO" id="GO:0006355">
    <property type="term" value="P:regulation of DNA-templated transcription"/>
    <property type="evidence" value="ECO:0007669"/>
    <property type="project" value="InterPro"/>
</dbReference>
<dbReference type="InterPro" id="IPR036890">
    <property type="entry name" value="HATPase_C_sf"/>
</dbReference>
<comment type="subcellular location">
    <subcellularLocation>
        <location evidence="2">Cell membrane</location>
    </subcellularLocation>
</comment>
<dbReference type="GO" id="GO:0000155">
    <property type="term" value="F:phosphorelay sensor kinase activity"/>
    <property type="evidence" value="ECO:0007669"/>
    <property type="project" value="InterPro"/>
</dbReference>
<dbReference type="AlphaFoldDB" id="A0A7V3E6F7"/>
<dbReference type="InterPro" id="IPR035965">
    <property type="entry name" value="PAS-like_dom_sf"/>
</dbReference>
<keyword evidence="4" id="KW-1003">Cell membrane</keyword>
<dbReference type="NCBIfam" id="TIGR00229">
    <property type="entry name" value="sensory_box"/>
    <property type="match status" value="1"/>
</dbReference>
<proteinExistence type="predicted"/>
<keyword evidence="5 12" id="KW-0597">Phosphoprotein</keyword>
<dbReference type="GO" id="GO:0005524">
    <property type="term" value="F:ATP binding"/>
    <property type="evidence" value="ECO:0007669"/>
    <property type="project" value="UniProtKB-KW"/>
</dbReference>
<dbReference type="PROSITE" id="PS50109">
    <property type="entry name" value="HIS_KIN"/>
    <property type="match status" value="1"/>
</dbReference>
<dbReference type="PRINTS" id="PR00344">
    <property type="entry name" value="BCTRLSENSOR"/>
</dbReference>
<dbReference type="InterPro" id="IPR000700">
    <property type="entry name" value="PAS-assoc_C"/>
</dbReference>
<keyword evidence="8 17" id="KW-0418">Kinase</keyword>
<sequence length="493" mass="56507">MHNTKPKVLVVDDEKGLRIGVQRLLEMEGYDVDVAENGTEGIKLGTSKDYDLAVIDLKMPDIEGIEVLKNIKQKFPNTVCFIATAYASYDTAIEATKLGAQSYIPKPFTPEELISELKNGYQKRQLLLEEEKWKREREERLLEVAFEKTRLNTIINSITDGVLVVNKEGLAVLFNPAVFRFLELDEVKVEEYILDKLRPEFLELINKFLLSDSKEKRSYTIQIELKPNREFFIEATASPVFHPGDNLAGVVIVFKDITELKRIELIKSQFVSMVSHELKAPIAAVYGFLKLINDENIKLTEEQKKDYINRSMIRLDGLLKMVNDLLDISRMELKTVKREIKKVCITEIIKSVLELFQIDIQKKSIQVEFDYQSNGFCINADIDEITRLYTNIISNAIKYNRQQGSIIIKIYHSGNFVVTEIKDSGIGMKEEEKRKLFSEFFRAKNEFTKNISGTGLGLSIVKRIVDSYSGKIEVESEYGNGTTFRIHLPLTTD</sequence>
<dbReference type="PROSITE" id="PS50110">
    <property type="entry name" value="RESPONSE_REGULATORY"/>
    <property type="match status" value="1"/>
</dbReference>
<dbReference type="Gene3D" id="3.30.565.10">
    <property type="entry name" value="Histidine kinase-like ATPase, C-terminal domain"/>
    <property type="match status" value="1"/>
</dbReference>
<keyword evidence="10" id="KW-0902">Two-component regulatory system</keyword>
<dbReference type="CDD" id="cd00130">
    <property type="entry name" value="PAS"/>
    <property type="match status" value="1"/>
</dbReference>
<dbReference type="SUPFAM" id="SSF52172">
    <property type="entry name" value="CheY-like"/>
    <property type="match status" value="1"/>
</dbReference>
<evidence type="ECO:0000256" key="11">
    <source>
        <dbReference type="ARBA" id="ARBA00023136"/>
    </source>
</evidence>
<evidence type="ECO:0000256" key="7">
    <source>
        <dbReference type="ARBA" id="ARBA00022741"/>
    </source>
</evidence>
<dbReference type="SUPFAM" id="SSF47384">
    <property type="entry name" value="Homodimeric domain of signal transducing histidine kinase"/>
    <property type="match status" value="1"/>
</dbReference>
<dbReference type="Pfam" id="PF00989">
    <property type="entry name" value="PAS"/>
    <property type="match status" value="1"/>
</dbReference>
<accession>A0A7V3E6F7</accession>
<dbReference type="InterPro" id="IPR005467">
    <property type="entry name" value="His_kinase_dom"/>
</dbReference>
<dbReference type="Gene3D" id="1.10.287.130">
    <property type="match status" value="1"/>
</dbReference>
<dbReference type="PANTHER" id="PTHR43047">
    <property type="entry name" value="TWO-COMPONENT HISTIDINE PROTEIN KINASE"/>
    <property type="match status" value="1"/>
</dbReference>
<dbReference type="InterPro" id="IPR036097">
    <property type="entry name" value="HisK_dim/P_sf"/>
</dbReference>
<dbReference type="InterPro" id="IPR011006">
    <property type="entry name" value="CheY-like_superfamily"/>
</dbReference>
<evidence type="ECO:0000256" key="3">
    <source>
        <dbReference type="ARBA" id="ARBA00012438"/>
    </source>
</evidence>
<dbReference type="SMART" id="SM00387">
    <property type="entry name" value="HATPase_c"/>
    <property type="match status" value="1"/>
</dbReference>
<evidence type="ECO:0000256" key="1">
    <source>
        <dbReference type="ARBA" id="ARBA00000085"/>
    </source>
</evidence>
<evidence type="ECO:0000259" key="14">
    <source>
        <dbReference type="PROSITE" id="PS50110"/>
    </source>
</evidence>
<evidence type="ECO:0000256" key="6">
    <source>
        <dbReference type="ARBA" id="ARBA00022679"/>
    </source>
</evidence>